<keyword evidence="3" id="KW-1185">Reference proteome</keyword>
<feature type="compositionally biased region" description="Basic and acidic residues" evidence="1">
    <location>
        <begin position="87"/>
        <end position="99"/>
    </location>
</feature>
<name>A0AAW0ZA93_9HYME</name>
<organism evidence="2 3">
    <name type="scientific">Tetragonisca angustula</name>
    <dbReference type="NCBI Taxonomy" id="166442"/>
    <lineage>
        <taxon>Eukaryota</taxon>
        <taxon>Metazoa</taxon>
        <taxon>Ecdysozoa</taxon>
        <taxon>Arthropoda</taxon>
        <taxon>Hexapoda</taxon>
        <taxon>Insecta</taxon>
        <taxon>Pterygota</taxon>
        <taxon>Neoptera</taxon>
        <taxon>Endopterygota</taxon>
        <taxon>Hymenoptera</taxon>
        <taxon>Apocrita</taxon>
        <taxon>Aculeata</taxon>
        <taxon>Apoidea</taxon>
        <taxon>Anthophila</taxon>
        <taxon>Apidae</taxon>
        <taxon>Tetragonisca</taxon>
    </lineage>
</organism>
<feature type="region of interest" description="Disordered" evidence="1">
    <location>
        <begin position="65"/>
        <end position="107"/>
    </location>
</feature>
<feature type="compositionally biased region" description="Polar residues" evidence="1">
    <location>
        <begin position="65"/>
        <end position="78"/>
    </location>
</feature>
<evidence type="ECO:0000313" key="3">
    <source>
        <dbReference type="Proteomes" id="UP001432146"/>
    </source>
</evidence>
<sequence length="107" mass="12489">MESRIVAKSCEKKHRSVAGCLRRSLFRHVRRILANANVFARNVHLNVTFAFYTKNERTKRTNTLRINKTSARNENPQTAKRIRRPKRENDGEKGVREHTGTICPVFK</sequence>
<evidence type="ECO:0000256" key="1">
    <source>
        <dbReference type="SAM" id="MobiDB-lite"/>
    </source>
</evidence>
<protein>
    <submittedName>
        <fullName evidence="2">Uncharacterized protein</fullName>
    </submittedName>
</protein>
<dbReference type="Proteomes" id="UP001432146">
    <property type="component" value="Unassembled WGS sequence"/>
</dbReference>
<dbReference type="EMBL" id="JAWNGG020000319">
    <property type="protein sequence ID" value="KAK9294411.1"/>
    <property type="molecule type" value="Genomic_DNA"/>
</dbReference>
<accession>A0AAW0ZA93</accession>
<dbReference type="AlphaFoldDB" id="A0AAW0ZA93"/>
<reference evidence="2 3" key="1">
    <citation type="submission" date="2024-05" db="EMBL/GenBank/DDBJ databases">
        <title>The nuclear and mitochondrial genome assemblies of Tetragonisca angustula (Apidae: Meliponini), a tiny yet remarkable pollinator in the Neotropics.</title>
        <authorList>
            <person name="Ferrari R."/>
            <person name="Ricardo P.C."/>
            <person name="Dias F.C."/>
            <person name="Araujo N.S."/>
            <person name="Soares D.O."/>
            <person name="Zhou Q.-S."/>
            <person name="Zhu C.-D."/>
            <person name="Coutinho L."/>
            <person name="Airas M.C."/>
            <person name="Batista T.M."/>
        </authorList>
    </citation>
    <scope>NUCLEOTIDE SEQUENCE [LARGE SCALE GENOMIC DNA]</scope>
    <source>
        <strain evidence="2">ASF017062</strain>
        <tissue evidence="2">Abdomen</tissue>
    </source>
</reference>
<comment type="caution">
    <text evidence="2">The sequence shown here is derived from an EMBL/GenBank/DDBJ whole genome shotgun (WGS) entry which is preliminary data.</text>
</comment>
<evidence type="ECO:0000313" key="2">
    <source>
        <dbReference type="EMBL" id="KAK9294411.1"/>
    </source>
</evidence>
<gene>
    <name evidence="2" type="ORF">QLX08_010969</name>
</gene>
<proteinExistence type="predicted"/>